<evidence type="ECO:0000256" key="1">
    <source>
        <dbReference type="ARBA" id="ARBA00022737"/>
    </source>
</evidence>
<name>A0A6V7NZ02_ANACO</name>
<dbReference type="PROSITE" id="PS51375">
    <property type="entry name" value="PPR"/>
    <property type="match status" value="3"/>
</dbReference>
<dbReference type="Pfam" id="PF13812">
    <property type="entry name" value="PPR_3"/>
    <property type="match status" value="1"/>
</dbReference>
<dbReference type="InterPro" id="IPR002885">
    <property type="entry name" value="PPR_rpt"/>
</dbReference>
<proteinExistence type="predicted"/>
<protein>
    <recommendedName>
        <fullName evidence="6">Pentatricopeptide repeat-containing protein</fullName>
    </recommendedName>
</protein>
<dbReference type="GO" id="GO:0007005">
    <property type="term" value="P:mitochondrion organization"/>
    <property type="evidence" value="ECO:0007669"/>
    <property type="project" value="TreeGrafter"/>
</dbReference>
<evidence type="ECO:0000256" key="3">
    <source>
        <dbReference type="PROSITE-ProRule" id="PRU00708"/>
    </source>
</evidence>
<dbReference type="PANTHER" id="PTHR47934:SF6">
    <property type="entry name" value="MITOCHONDRIAL GROUP I INTRON SPLICING FACTOR CCM1-RELATED"/>
    <property type="match status" value="1"/>
</dbReference>
<dbReference type="GO" id="GO:0003729">
    <property type="term" value="F:mRNA binding"/>
    <property type="evidence" value="ECO:0007669"/>
    <property type="project" value="TreeGrafter"/>
</dbReference>
<feature type="region of interest" description="Disordered" evidence="4">
    <location>
        <begin position="15"/>
        <end position="51"/>
    </location>
</feature>
<dbReference type="AlphaFoldDB" id="A0A6V7NZ02"/>
<feature type="repeat" description="PPR" evidence="3">
    <location>
        <begin position="278"/>
        <end position="312"/>
    </location>
</feature>
<dbReference type="GO" id="GO:0006396">
    <property type="term" value="P:RNA processing"/>
    <property type="evidence" value="ECO:0007669"/>
    <property type="project" value="TreeGrafter"/>
</dbReference>
<feature type="compositionally biased region" description="Low complexity" evidence="4">
    <location>
        <begin position="205"/>
        <end position="217"/>
    </location>
</feature>
<evidence type="ECO:0000313" key="5">
    <source>
        <dbReference type="EMBL" id="CAD1823812.1"/>
    </source>
</evidence>
<keyword evidence="1" id="KW-0677">Repeat</keyword>
<dbReference type="EMBL" id="LR862143">
    <property type="protein sequence ID" value="CAD1823812.1"/>
    <property type="molecule type" value="Genomic_DNA"/>
</dbReference>
<evidence type="ECO:0008006" key="6">
    <source>
        <dbReference type="Google" id="ProtNLM"/>
    </source>
</evidence>
<evidence type="ECO:0000256" key="4">
    <source>
        <dbReference type="SAM" id="MobiDB-lite"/>
    </source>
</evidence>
<dbReference type="Pfam" id="PF13041">
    <property type="entry name" value="PPR_2"/>
    <property type="match status" value="1"/>
</dbReference>
<feature type="region of interest" description="Disordered" evidence="4">
    <location>
        <begin position="205"/>
        <end position="238"/>
    </location>
</feature>
<accession>A0A6V7NZ02</accession>
<reference evidence="5" key="1">
    <citation type="submission" date="2020-07" db="EMBL/GenBank/DDBJ databases">
        <authorList>
            <person name="Lin J."/>
        </authorList>
    </citation>
    <scope>NUCLEOTIDE SEQUENCE</scope>
</reference>
<evidence type="ECO:0000256" key="2">
    <source>
        <dbReference type="ARBA" id="ARBA00022946"/>
    </source>
</evidence>
<dbReference type="InterPro" id="IPR011990">
    <property type="entry name" value="TPR-like_helical_dom_sf"/>
</dbReference>
<feature type="compositionally biased region" description="Basic and acidic residues" evidence="4">
    <location>
        <begin position="28"/>
        <end position="38"/>
    </location>
</feature>
<dbReference type="GO" id="GO:0005739">
    <property type="term" value="C:mitochondrion"/>
    <property type="evidence" value="ECO:0007669"/>
    <property type="project" value="TreeGrafter"/>
</dbReference>
<dbReference type="PANTHER" id="PTHR47934">
    <property type="entry name" value="PENTATRICOPEPTIDE REPEAT-CONTAINING PROTEIN PET309, MITOCHONDRIAL"/>
    <property type="match status" value="1"/>
</dbReference>
<gene>
    <name evidence="5" type="ORF">CB5_LOCUS7023</name>
</gene>
<dbReference type="NCBIfam" id="TIGR00756">
    <property type="entry name" value="PPR"/>
    <property type="match status" value="2"/>
</dbReference>
<feature type="repeat" description="PPR" evidence="3">
    <location>
        <begin position="243"/>
        <end position="277"/>
    </location>
</feature>
<keyword evidence="2" id="KW-0809">Transit peptide</keyword>
<organism evidence="5">
    <name type="scientific">Ananas comosus var. bracteatus</name>
    <name type="common">red pineapple</name>
    <dbReference type="NCBI Taxonomy" id="296719"/>
    <lineage>
        <taxon>Eukaryota</taxon>
        <taxon>Viridiplantae</taxon>
        <taxon>Streptophyta</taxon>
        <taxon>Embryophyta</taxon>
        <taxon>Tracheophyta</taxon>
        <taxon>Spermatophyta</taxon>
        <taxon>Magnoliopsida</taxon>
        <taxon>Liliopsida</taxon>
        <taxon>Poales</taxon>
        <taxon>Bromeliaceae</taxon>
        <taxon>Bromelioideae</taxon>
        <taxon>Ananas</taxon>
    </lineage>
</organism>
<sequence>MWQFDKQLRFIPETPFAHSANNADADADDAHHSLERSPEPGAAPPPRPRRPDARRALLAFDAAAAEGAGAAGAGSCGLRPDPATVSLLVSRLSSSGLFSPAARVLSRFPSAAPLLSLLRALARSRRPLAALRLLRSAPRPLRSPRAYTAALAALVAHRRLPLARALLAEMRAEGVPPTPATRNVLIGALCSHGALDAALRALRRAPAPTRAPTAPSSRPLPPRPRRRGARALPRDARERRRPTVVTYTTLLHWLGRSGSLDDALDLFDEMRQRGVAPNVITYSSLIDALCKGGRSAKVMELLDQMVKERCLPNAITYSSVVDGFARKGGWERPQMFSIG</sequence>
<dbReference type="InterPro" id="IPR051114">
    <property type="entry name" value="Mito_RNA_Proc_CCM1"/>
</dbReference>
<dbReference type="Gene3D" id="1.25.40.10">
    <property type="entry name" value="Tetratricopeptide repeat domain"/>
    <property type="match status" value="2"/>
</dbReference>
<feature type="repeat" description="PPR" evidence="3">
    <location>
        <begin position="143"/>
        <end position="177"/>
    </location>
</feature>